<dbReference type="AlphaFoldDB" id="A0A671N1E4"/>
<evidence type="ECO:0000313" key="9">
    <source>
        <dbReference type="Ensembl" id="ENSSANP00000036881.1"/>
    </source>
</evidence>
<keyword evidence="6" id="KW-0804">Transcription</keyword>
<dbReference type="InterPro" id="IPR036638">
    <property type="entry name" value="HLH_DNA-bd_sf"/>
</dbReference>
<dbReference type="GO" id="GO:0005634">
    <property type="term" value="C:nucleus"/>
    <property type="evidence" value="ECO:0007669"/>
    <property type="project" value="UniProtKB-SubCell"/>
</dbReference>
<keyword evidence="5" id="KW-0805">Transcription regulation</keyword>
<comment type="subcellular location">
    <subcellularLocation>
        <location evidence="1">Nucleus</location>
    </subcellularLocation>
</comment>
<keyword evidence="3" id="KW-0221">Differentiation</keyword>
<evidence type="ECO:0000313" key="10">
    <source>
        <dbReference type="Proteomes" id="UP000472260"/>
    </source>
</evidence>
<keyword evidence="7" id="KW-0539">Nucleus</keyword>
<evidence type="ECO:0000256" key="6">
    <source>
        <dbReference type="ARBA" id="ARBA00023163"/>
    </source>
</evidence>
<name>A0A671N1E4_9TELE</name>
<evidence type="ECO:0000256" key="2">
    <source>
        <dbReference type="ARBA" id="ARBA00022473"/>
    </source>
</evidence>
<dbReference type="SUPFAM" id="SSF47459">
    <property type="entry name" value="HLH, helix-loop-helix DNA-binding domain"/>
    <property type="match status" value="1"/>
</dbReference>
<dbReference type="GO" id="GO:0061564">
    <property type="term" value="P:axon development"/>
    <property type="evidence" value="ECO:0007669"/>
    <property type="project" value="TreeGrafter"/>
</dbReference>
<proteinExistence type="predicted"/>
<evidence type="ECO:0000259" key="8">
    <source>
        <dbReference type="PROSITE" id="PS50888"/>
    </source>
</evidence>
<keyword evidence="2" id="KW-0217">Developmental protein</keyword>
<dbReference type="GO" id="GO:0070888">
    <property type="term" value="F:E-box binding"/>
    <property type="evidence" value="ECO:0007669"/>
    <property type="project" value="TreeGrafter"/>
</dbReference>
<reference evidence="9" key="2">
    <citation type="submission" date="2025-09" db="UniProtKB">
        <authorList>
            <consortium name="Ensembl"/>
        </authorList>
    </citation>
    <scope>IDENTIFICATION</scope>
</reference>
<accession>A0A671N1E4</accession>
<dbReference type="GO" id="GO:0045944">
    <property type="term" value="P:positive regulation of transcription by RNA polymerase II"/>
    <property type="evidence" value="ECO:0007669"/>
    <property type="project" value="TreeGrafter"/>
</dbReference>
<dbReference type="Proteomes" id="UP000472260">
    <property type="component" value="Unassembled WGS sequence"/>
</dbReference>
<evidence type="ECO:0000256" key="5">
    <source>
        <dbReference type="ARBA" id="ARBA00023015"/>
    </source>
</evidence>
<dbReference type="SMART" id="SM00353">
    <property type="entry name" value="HLH"/>
    <property type="match status" value="1"/>
</dbReference>
<sequence>DITSLDTLEFHTRPSHTHPLLRVASPQINTALLFSGVSDHPQAFSMPRPDSSYPQFIWREADRARSDPRPGAAVGWREERAQGRVSCDPCALVQLRLSGLTYPDEDQSAIARARRRRRLAANARERRRMLGLNVAFDRLRSVIPNVESDRKLSKSETLQMAQIYISTLSELLEERDCDPEFSYPMLATGVCPTANMYMSIYSSVASFSSPLCEFNPVVMFEAQRHTAELCPEQPRKYSTPSVP</sequence>
<dbReference type="Ensembl" id="ENSSANT00000039283.1">
    <property type="protein sequence ID" value="ENSSANP00000036881.1"/>
    <property type="gene ID" value="ENSSANG00000018858.1"/>
</dbReference>
<dbReference type="InterPro" id="IPR050359">
    <property type="entry name" value="bHLH_transcription_factors"/>
</dbReference>
<dbReference type="GO" id="GO:0046983">
    <property type="term" value="F:protein dimerization activity"/>
    <property type="evidence" value="ECO:0007669"/>
    <property type="project" value="InterPro"/>
</dbReference>
<dbReference type="PANTHER" id="PTHR19290:SF82">
    <property type="entry name" value="TRANSCRIPTION FACTOR ATOH1"/>
    <property type="match status" value="1"/>
</dbReference>
<dbReference type="FunFam" id="4.10.280.10:FF:000025">
    <property type="entry name" value="protein atonal homolog 7"/>
    <property type="match status" value="1"/>
</dbReference>
<dbReference type="GO" id="GO:0007423">
    <property type="term" value="P:sensory organ development"/>
    <property type="evidence" value="ECO:0007669"/>
    <property type="project" value="TreeGrafter"/>
</dbReference>
<evidence type="ECO:0000256" key="4">
    <source>
        <dbReference type="ARBA" id="ARBA00022902"/>
    </source>
</evidence>
<keyword evidence="10" id="KW-1185">Reference proteome</keyword>
<dbReference type="Pfam" id="PF00010">
    <property type="entry name" value="HLH"/>
    <property type="match status" value="1"/>
</dbReference>
<dbReference type="PANTHER" id="PTHR19290">
    <property type="entry name" value="BASIC HELIX-LOOP-HELIX PROTEIN NEUROGENIN-RELATED"/>
    <property type="match status" value="1"/>
</dbReference>
<evidence type="ECO:0000256" key="3">
    <source>
        <dbReference type="ARBA" id="ARBA00022782"/>
    </source>
</evidence>
<dbReference type="InterPro" id="IPR011598">
    <property type="entry name" value="bHLH_dom"/>
</dbReference>
<dbReference type="PROSITE" id="PS50888">
    <property type="entry name" value="BHLH"/>
    <property type="match status" value="1"/>
</dbReference>
<keyword evidence="4" id="KW-0524">Neurogenesis</keyword>
<protein>
    <submittedName>
        <fullName evidence="9">Atonal bHLH transcription factor 1c</fullName>
    </submittedName>
</protein>
<feature type="domain" description="BHLH" evidence="8">
    <location>
        <begin position="116"/>
        <end position="168"/>
    </location>
</feature>
<organism evidence="9 10">
    <name type="scientific">Sinocyclocheilus anshuiensis</name>
    <dbReference type="NCBI Taxonomy" id="1608454"/>
    <lineage>
        <taxon>Eukaryota</taxon>
        <taxon>Metazoa</taxon>
        <taxon>Chordata</taxon>
        <taxon>Craniata</taxon>
        <taxon>Vertebrata</taxon>
        <taxon>Euteleostomi</taxon>
        <taxon>Actinopterygii</taxon>
        <taxon>Neopterygii</taxon>
        <taxon>Teleostei</taxon>
        <taxon>Ostariophysi</taxon>
        <taxon>Cypriniformes</taxon>
        <taxon>Cyprinidae</taxon>
        <taxon>Cyprininae</taxon>
        <taxon>Sinocyclocheilus</taxon>
    </lineage>
</organism>
<reference evidence="9" key="1">
    <citation type="submission" date="2025-08" db="UniProtKB">
        <authorList>
            <consortium name="Ensembl"/>
        </authorList>
    </citation>
    <scope>IDENTIFICATION</scope>
</reference>
<dbReference type="Gene3D" id="4.10.280.10">
    <property type="entry name" value="Helix-loop-helix DNA-binding domain"/>
    <property type="match status" value="1"/>
</dbReference>
<evidence type="ECO:0000256" key="7">
    <source>
        <dbReference type="ARBA" id="ARBA00023242"/>
    </source>
</evidence>
<evidence type="ECO:0000256" key="1">
    <source>
        <dbReference type="ARBA" id="ARBA00004123"/>
    </source>
</evidence>
<dbReference type="GO" id="GO:0000981">
    <property type="term" value="F:DNA-binding transcription factor activity, RNA polymerase II-specific"/>
    <property type="evidence" value="ECO:0007669"/>
    <property type="project" value="TreeGrafter"/>
</dbReference>